<dbReference type="OrthoDB" id="9801008at2"/>
<evidence type="ECO:0000256" key="2">
    <source>
        <dbReference type="SAM" id="MobiDB-lite"/>
    </source>
</evidence>
<evidence type="ECO:0000256" key="1">
    <source>
        <dbReference type="ARBA" id="ARBA00023125"/>
    </source>
</evidence>
<feature type="transmembrane region" description="Helical" evidence="3">
    <location>
        <begin position="355"/>
        <end position="376"/>
    </location>
</feature>
<dbReference type="Pfam" id="PF01381">
    <property type="entry name" value="HTH_3"/>
    <property type="match status" value="1"/>
</dbReference>
<feature type="transmembrane region" description="Helical" evidence="3">
    <location>
        <begin position="177"/>
        <end position="199"/>
    </location>
</feature>
<dbReference type="InterPro" id="IPR001387">
    <property type="entry name" value="Cro/C1-type_HTH"/>
</dbReference>
<proteinExistence type="predicted"/>
<dbReference type="PANTHER" id="PTHR46558:SF15">
    <property type="entry name" value="HELIX-TURN-HELIX DOMAIN PROTEIN"/>
    <property type="match status" value="1"/>
</dbReference>
<reference evidence="5 6" key="1">
    <citation type="submission" date="2018-09" db="EMBL/GenBank/DDBJ databases">
        <title>Characterization of the phylogenetic diversity of five novel species belonging to the genus Bifidobacterium.</title>
        <authorList>
            <person name="Lugli G.A."/>
            <person name="Duranti S."/>
            <person name="Milani C."/>
        </authorList>
    </citation>
    <scope>NUCLEOTIDE SEQUENCE [LARGE SCALE GENOMIC DNA]</scope>
    <source>
        <strain evidence="5 6">2033B</strain>
    </source>
</reference>
<dbReference type="SMART" id="SM00530">
    <property type="entry name" value="HTH_XRE"/>
    <property type="match status" value="1"/>
</dbReference>
<dbReference type="InterPro" id="IPR010982">
    <property type="entry name" value="Lambda_DNA-bd_dom_sf"/>
</dbReference>
<dbReference type="SUPFAM" id="SSF47413">
    <property type="entry name" value="lambda repressor-like DNA-binding domains"/>
    <property type="match status" value="1"/>
</dbReference>
<feature type="region of interest" description="Disordered" evidence="2">
    <location>
        <begin position="69"/>
        <end position="131"/>
    </location>
</feature>
<keyword evidence="3" id="KW-0472">Membrane</keyword>
<evidence type="ECO:0000313" key="5">
    <source>
        <dbReference type="EMBL" id="RSX58377.1"/>
    </source>
</evidence>
<dbReference type="AlphaFoldDB" id="A0A430FW88"/>
<name>A0A430FW88_9BIFI</name>
<feature type="transmembrane region" description="Helical" evidence="3">
    <location>
        <begin position="141"/>
        <end position="162"/>
    </location>
</feature>
<dbReference type="PROSITE" id="PS50943">
    <property type="entry name" value="HTH_CROC1"/>
    <property type="match status" value="1"/>
</dbReference>
<accession>A0A430FW88</accession>
<feature type="domain" description="HTH cro/C1-type" evidence="4">
    <location>
        <begin position="7"/>
        <end position="61"/>
    </location>
</feature>
<organism evidence="5 6">
    <name type="scientific">Bifidobacterium samirii</name>
    <dbReference type="NCBI Taxonomy" id="2306974"/>
    <lineage>
        <taxon>Bacteria</taxon>
        <taxon>Bacillati</taxon>
        <taxon>Actinomycetota</taxon>
        <taxon>Actinomycetes</taxon>
        <taxon>Bifidobacteriales</taxon>
        <taxon>Bifidobacteriaceae</taxon>
        <taxon>Bifidobacterium</taxon>
    </lineage>
</organism>
<keyword evidence="6" id="KW-1185">Reference proteome</keyword>
<gene>
    <name evidence="5" type="ORF">D2E24_0255</name>
</gene>
<dbReference type="PANTHER" id="PTHR46558">
    <property type="entry name" value="TRACRIPTIONAL REGULATORY PROTEIN-RELATED-RELATED"/>
    <property type="match status" value="1"/>
</dbReference>
<dbReference type="EMBL" id="QXGK01000002">
    <property type="protein sequence ID" value="RSX58377.1"/>
    <property type="molecule type" value="Genomic_DNA"/>
</dbReference>
<feature type="compositionally biased region" description="Low complexity" evidence="2">
    <location>
        <begin position="69"/>
        <end position="91"/>
    </location>
</feature>
<evidence type="ECO:0000256" key="3">
    <source>
        <dbReference type="SAM" id="Phobius"/>
    </source>
</evidence>
<keyword evidence="1" id="KW-0238">DNA-binding</keyword>
<keyword evidence="3" id="KW-0812">Transmembrane</keyword>
<dbReference type="RefSeq" id="WP_125967537.1">
    <property type="nucleotide sequence ID" value="NZ_QXGK01000002.1"/>
</dbReference>
<evidence type="ECO:0000313" key="6">
    <source>
        <dbReference type="Proteomes" id="UP000287470"/>
    </source>
</evidence>
<dbReference type="Proteomes" id="UP000287470">
    <property type="component" value="Unassembled WGS sequence"/>
</dbReference>
<feature type="transmembrane region" description="Helical" evidence="3">
    <location>
        <begin position="227"/>
        <end position="248"/>
    </location>
</feature>
<feature type="transmembrane region" description="Helical" evidence="3">
    <location>
        <begin position="305"/>
        <end position="335"/>
    </location>
</feature>
<evidence type="ECO:0000259" key="4">
    <source>
        <dbReference type="PROSITE" id="PS50943"/>
    </source>
</evidence>
<feature type="transmembrane region" description="Helical" evidence="3">
    <location>
        <begin position="260"/>
        <end position="284"/>
    </location>
</feature>
<feature type="compositionally biased region" description="Acidic residues" evidence="2">
    <location>
        <begin position="99"/>
        <end position="110"/>
    </location>
</feature>
<dbReference type="CDD" id="cd00093">
    <property type="entry name" value="HTH_XRE"/>
    <property type="match status" value="1"/>
</dbReference>
<dbReference type="Gene3D" id="1.10.260.40">
    <property type="entry name" value="lambda repressor-like DNA-binding domains"/>
    <property type="match status" value="1"/>
</dbReference>
<comment type="caution">
    <text evidence="5">The sequence shown here is derived from an EMBL/GenBank/DDBJ whole genome shotgun (WGS) entry which is preliminary data.</text>
</comment>
<dbReference type="GO" id="GO:0003677">
    <property type="term" value="F:DNA binding"/>
    <property type="evidence" value="ECO:0007669"/>
    <property type="project" value="UniProtKB-KW"/>
</dbReference>
<keyword evidence="3" id="KW-1133">Transmembrane helix</keyword>
<protein>
    <submittedName>
        <fullName evidence="5">XRE family transcriptional regulator</fullName>
    </submittedName>
</protein>
<sequence>MSFRTNLQYLRTRRNLTQERLAMLLGVSRQAVSKWESEKAYPEMDKLLMICDLFGCTLDDLVMGDVSRPSGASTAASGTSGRDAGADATAGESGGGSPDDADAANDDADDPTIVGPATPAIPFGSPAAQDVTGYDEHRRSFAMRLAVGVGAIIAGTAAAALFDDTASILGDSPLNDLLTFACIAVGVVAGLALIVPACMGHAAFRRAHPYVEDFYTMRDHETGARRLAVAVVAGIAAIMTGVGVTTWADGMLGQDDGWPAAVMLLACAIGVTLFVWGGVLHAMLDIGGYNREAEKEAHEREGRADFYDVLTGAVCGVIMLVATIAGLWLLFTGAIGADGRMDWDAAGDTAATNLFWLPWPIGGLLCGIAVLIIQVVRRRGDR</sequence>